<organism evidence="5 6">
    <name type="scientific">Streptomyces thinghirensis</name>
    <dbReference type="NCBI Taxonomy" id="551547"/>
    <lineage>
        <taxon>Bacteria</taxon>
        <taxon>Bacillati</taxon>
        <taxon>Actinomycetota</taxon>
        <taxon>Actinomycetes</taxon>
        <taxon>Kitasatosporales</taxon>
        <taxon>Streptomycetaceae</taxon>
        <taxon>Streptomyces</taxon>
    </lineage>
</organism>
<dbReference type="Gene3D" id="3.40.190.10">
    <property type="entry name" value="Periplasmic binding protein-like II"/>
    <property type="match status" value="2"/>
</dbReference>
<gene>
    <name evidence="4" type="primary">mqnA</name>
    <name evidence="5" type="ORF">GCM10023323_39890</name>
</gene>
<accession>A0ABP9T786</accession>
<name>A0ABP9T786_9ACTN</name>
<dbReference type="InterPro" id="IPR003773">
    <property type="entry name" value="Menaquinone_biosynth"/>
</dbReference>
<dbReference type="Pfam" id="PF02621">
    <property type="entry name" value="VitK2_biosynth"/>
    <property type="match status" value="1"/>
</dbReference>
<comment type="pathway">
    <text evidence="1 4">Quinol/quinone metabolism; menaquinone biosynthesis.</text>
</comment>
<dbReference type="CDD" id="cd13634">
    <property type="entry name" value="PBP2_Sco4506"/>
    <property type="match status" value="1"/>
</dbReference>
<comment type="catalytic activity">
    <reaction evidence="4">
        <text>chorismate = 3-[(1-carboxyvinyl)-oxy]benzoate + H2O</text>
        <dbReference type="Rhea" id="RHEA:40051"/>
        <dbReference type="ChEBI" id="CHEBI:15377"/>
        <dbReference type="ChEBI" id="CHEBI:29748"/>
        <dbReference type="ChEBI" id="CHEBI:76981"/>
        <dbReference type="EC" id="4.2.1.151"/>
    </reaction>
</comment>
<dbReference type="Proteomes" id="UP001499878">
    <property type="component" value="Unassembled WGS sequence"/>
</dbReference>
<evidence type="ECO:0000256" key="3">
    <source>
        <dbReference type="ARBA" id="ARBA00023239"/>
    </source>
</evidence>
<protein>
    <recommendedName>
        <fullName evidence="4">Chorismate dehydratase</fullName>
        <ecNumber evidence="4">4.2.1.151</ecNumber>
    </recommendedName>
    <alternativeName>
        <fullName evidence="4">Menaquinone biosynthetic enzyme MqnA</fullName>
    </alternativeName>
</protein>
<comment type="caution">
    <text evidence="5">The sequence shown here is derived from an EMBL/GenBank/DDBJ whole genome shotgun (WGS) entry which is preliminary data.</text>
</comment>
<evidence type="ECO:0000256" key="1">
    <source>
        <dbReference type="ARBA" id="ARBA00004863"/>
    </source>
</evidence>
<dbReference type="EMBL" id="BAABJR010000009">
    <property type="protein sequence ID" value="GAA5210803.1"/>
    <property type="molecule type" value="Genomic_DNA"/>
</dbReference>
<evidence type="ECO:0000256" key="2">
    <source>
        <dbReference type="ARBA" id="ARBA00022428"/>
    </source>
</evidence>
<reference evidence="6" key="1">
    <citation type="journal article" date="2019" name="Int. J. Syst. Evol. Microbiol.">
        <title>The Global Catalogue of Microorganisms (GCM) 10K type strain sequencing project: providing services to taxonomists for standard genome sequencing and annotation.</title>
        <authorList>
            <consortium name="The Broad Institute Genomics Platform"/>
            <consortium name="The Broad Institute Genome Sequencing Center for Infectious Disease"/>
            <person name="Wu L."/>
            <person name="Ma J."/>
        </authorList>
    </citation>
    <scope>NUCLEOTIDE SEQUENCE [LARGE SCALE GENOMIC DNA]</scope>
    <source>
        <strain evidence="6">JCM 18306</strain>
    </source>
</reference>
<keyword evidence="3 4" id="KW-0456">Lyase</keyword>
<comment type="function">
    <text evidence="4">Catalyzes the dehydration of chorismate into 3-[(1-carboxyvinyl)oxy]benzoate, a step in the biosynthesis of menaquinone (MK, vitamin K2).</text>
</comment>
<keyword evidence="6" id="KW-1185">Reference proteome</keyword>
<keyword evidence="2 4" id="KW-0474">Menaquinone biosynthesis</keyword>
<dbReference type="PANTHER" id="PTHR37690">
    <property type="entry name" value="CHORISMATE DEHYDRATASE"/>
    <property type="match status" value="1"/>
</dbReference>
<dbReference type="SUPFAM" id="SSF53850">
    <property type="entry name" value="Periplasmic binding protein-like II"/>
    <property type="match status" value="1"/>
</dbReference>
<sequence>MVPGVEIADEELRRPVRPRVGRTGFLNCVPLFWGLARTAALLSIDLVEDTPDALAQRLLAGDLDVATVPVADYLLNRDRLVLLPGIATSSDGPVMSCAIVSKVPIVGLEGRTFAIASSSPTCGRLAQLLLKRQEVEGPRYVTSSEDLRAALQEADAIALTGDEVLRYAVDRAARGGLHVYDLGALWRRWTGLPFVFGVWAVRRDVAARAPHMVREVHGALLAARDLAMTEAAELARRAAEWEVFDAVTLEHYFTRALDYSLSDRQLAGLTEFARCTGHEDFTVDTTGPSAVFAPIT</sequence>
<evidence type="ECO:0000313" key="5">
    <source>
        <dbReference type="EMBL" id="GAA5210803.1"/>
    </source>
</evidence>
<evidence type="ECO:0000256" key="4">
    <source>
        <dbReference type="HAMAP-Rule" id="MF_00995"/>
    </source>
</evidence>
<evidence type="ECO:0000313" key="6">
    <source>
        <dbReference type="Proteomes" id="UP001499878"/>
    </source>
</evidence>
<proteinExistence type="inferred from homology"/>
<dbReference type="EC" id="4.2.1.151" evidence="4"/>
<dbReference type="InterPro" id="IPR030868">
    <property type="entry name" value="MqnA"/>
</dbReference>
<comment type="similarity">
    <text evidence="4">Belongs to the MqnA/MqnD family. MqnA subfamily.</text>
</comment>
<dbReference type="PANTHER" id="PTHR37690:SF1">
    <property type="entry name" value="CHORISMATE DEHYDRATASE"/>
    <property type="match status" value="1"/>
</dbReference>
<dbReference type="HAMAP" id="MF_00995">
    <property type="entry name" value="MqnA"/>
    <property type="match status" value="1"/>
</dbReference>